<feature type="domain" description="AB hydrolase-1" evidence="1">
    <location>
        <begin position="22"/>
        <end position="149"/>
    </location>
</feature>
<dbReference type="EMBL" id="BAAAZR010000036">
    <property type="protein sequence ID" value="GAA3834597.1"/>
    <property type="molecule type" value="Genomic_DNA"/>
</dbReference>
<dbReference type="InterPro" id="IPR050471">
    <property type="entry name" value="AB_hydrolase"/>
</dbReference>
<evidence type="ECO:0000313" key="3">
    <source>
        <dbReference type="Proteomes" id="UP001500888"/>
    </source>
</evidence>
<gene>
    <name evidence="2" type="ORF">GCM10022226_65060</name>
</gene>
<comment type="caution">
    <text evidence="2">The sequence shown here is derived from an EMBL/GenBank/DDBJ whole genome shotgun (WGS) entry which is preliminary data.</text>
</comment>
<keyword evidence="2" id="KW-0378">Hydrolase</keyword>
<dbReference type="GO" id="GO:0016787">
    <property type="term" value="F:hydrolase activity"/>
    <property type="evidence" value="ECO:0007669"/>
    <property type="project" value="UniProtKB-KW"/>
</dbReference>
<dbReference type="InterPro" id="IPR029058">
    <property type="entry name" value="AB_hydrolase_fold"/>
</dbReference>
<dbReference type="RefSeq" id="WP_344949190.1">
    <property type="nucleotide sequence ID" value="NZ_BAAAZR010000036.1"/>
</dbReference>
<accession>A0ABP7J578</accession>
<sequence>MDTGTLAVPGARIYYEVRGTGPAFLLINGGDADAAMYAPLANLLADRYTVITYDPRGNSRSPLDGPQYEQRIEEHADDAHLLLREVGAGPAHVFGNSYGAMVGMDLLARHPEQVRALVAHEPMAIEVLPDADHWHAVFHEVYEIYRRDGVDPAVRRLAVEVNVDFPPEPSADLPAPVRDMLIRMRANMETCLAYELRSFVRFRPDLEALRGAWVIPAVGADTGKTFAYRVSAALADSLGTELVEFPGGHVGWLVRHAEFATTLHEVLDR</sequence>
<name>A0ABP7J578_9ACTN</name>
<dbReference type="PANTHER" id="PTHR43433">
    <property type="entry name" value="HYDROLASE, ALPHA/BETA FOLD FAMILY PROTEIN"/>
    <property type="match status" value="1"/>
</dbReference>
<dbReference type="SUPFAM" id="SSF53474">
    <property type="entry name" value="alpha/beta-Hydrolases"/>
    <property type="match status" value="1"/>
</dbReference>
<dbReference type="Gene3D" id="3.40.50.1820">
    <property type="entry name" value="alpha/beta hydrolase"/>
    <property type="match status" value="1"/>
</dbReference>
<dbReference type="Proteomes" id="UP001500888">
    <property type="component" value="Unassembled WGS sequence"/>
</dbReference>
<organism evidence="2 3">
    <name type="scientific">Sphaerisporangium flaviroseum</name>
    <dbReference type="NCBI Taxonomy" id="509199"/>
    <lineage>
        <taxon>Bacteria</taxon>
        <taxon>Bacillati</taxon>
        <taxon>Actinomycetota</taxon>
        <taxon>Actinomycetes</taxon>
        <taxon>Streptosporangiales</taxon>
        <taxon>Streptosporangiaceae</taxon>
        <taxon>Sphaerisporangium</taxon>
    </lineage>
</organism>
<proteinExistence type="predicted"/>
<reference evidence="3" key="1">
    <citation type="journal article" date="2019" name="Int. J. Syst. Evol. Microbiol.">
        <title>The Global Catalogue of Microorganisms (GCM) 10K type strain sequencing project: providing services to taxonomists for standard genome sequencing and annotation.</title>
        <authorList>
            <consortium name="The Broad Institute Genomics Platform"/>
            <consortium name="The Broad Institute Genome Sequencing Center for Infectious Disease"/>
            <person name="Wu L."/>
            <person name="Ma J."/>
        </authorList>
    </citation>
    <scope>NUCLEOTIDE SEQUENCE [LARGE SCALE GENOMIC DNA]</scope>
    <source>
        <strain evidence="3">JCM 16908</strain>
    </source>
</reference>
<dbReference type="PANTHER" id="PTHR43433:SF5">
    <property type="entry name" value="AB HYDROLASE-1 DOMAIN-CONTAINING PROTEIN"/>
    <property type="match status" value="1"/>
</dbReference>
<dbReference type="Pfam" id="PF00561">
    <property type="entry name" value="Abhydrolase_1"/>
    <property type="match status" value="1"/>
</dbReference>
<evidence type="ECO:0000259" key="1">
    <source>
        <dbReference type="Pfam" id="PF00561"/>
    </source>
</evidence>
<keyword evidence="3" id="KW-1185">Reference proteome</keyword>
<protein>
    <submittedName>
        <fullName evidence="2">Alpha/beta hydrolase</fullName>
    </submittedName>
</protein>
<evidence type="ECO:0000313" key="2">
    <source>
        <dbReference type="EMBL" id="GAA3834597.1"/>
    </source>
</evidence>
<dbReference type="InterPro" id="IPR000073">
    <property type="entry name" value="AB_hydrolase_1"/>
</dbReference>